<comment type="caution">
    <text evidence="1">The sequence shown here is derived from an EMBL/GenBank/DDBJ whole genome shotgun (WGS) entry which is preliminary data.</text>
</comment>
<gene>
    <name evidence="1" type="ORF">A3A48_01580</name>
</gene>
<accession>A0A1F5GSY7</accession>
<dbReference type="SUPFAM" id="SSF46894">
    <property type="entry name" value="C-terminal effector domain of the bipartite response regulators"/>
    <property type="match status" value="1"/>
</dbReference>
<evidence type="ECO:0000313" key="2">
    <source>
        <dbReference type="Proteomes" id="UP000178336"/>
    </source>
</evidence>
<dbReference type="GO" id="GO:0006355">
    <property type="term" value="P:regulation of DNA-templated transcription"/>
    <property type="evidence" value="ECO:0007669"/>
    <property type="project" value="InterPro"/>
</dbReference>
<protein>
    <submittedName>
        <fullName evidence="1">Uncharacterized protein</fullName>
    </submittedName>
</protein>
<reference evidence="1 2" key="1">
    <citation type="journal article" date="2016" name="Nat. Commun.">
        <title>Thousands of microbial genomes shed light on interconnected biogeochemical processes in an aquifer system.</title>
        <authorList>
            <person name="Anantharaman K."/>
            <person name="Brown C.T."/>
            <person name="Hug L.A."/>
            <person name="Sharon I."/>
            <person name="Castelle C.J."/>
            <person name="Probst A.J."/>
            <person name="Thomas B.C."/>
            <person name="Singh A."/>
            <person name="Wilkins M.J."/>
            <person name="Karaoz U."/>
            <person name="Brodie E.L."/>
            <person name="Williams K.H."/>
            <person name="Hubbard S.S."/>
            <person name="Banfield J.F."/>
        </authorList>
    </citation>
    <scope>NUCLEOTIDE SEQUENCE [LARGE SCALE GENOMIC DNA]</scope>
</reference>
<dbReference type="AlphaFoldDB" id="A0A1F5GSY7"/>
<dbReference type="EMBL" id="MFBN01000031">
    <property type="protein sequence ID" value="OGD94990.1"/>
    <property type="molecule type" value="Genomic_DNA"/>
</dbReference>
<organism evidence="1 2">
    <name type="scientific">Candidatus Curtissbacteria bacterium RIFCSPLOWO2_01_FULL_37_9</name>
    <dbReference type="NCBI Taxonomy" id="1797724"/>
    <lineage>
        <taxon>Bacteria</taxon>
        <taxon>Candidatus Curtissiibacteriota</taxon>
    </lineage>
</organism>
<sequence>MSAEFADKRLSLTEQYVVFTDRDILILKGLVRGLTKKQFEDEFGIPYLVLKANKLSIAESFGGSIARNGIFMAIVEAFRQGKIDEDIPTRAPEKTNGQFSDFELGLWSFMYQGKSIAEICDNFNLQRGKIVGFEVQICQKLGVDTMYQAVAWLARENKQAGKL</sequence>
<proteinExistence type="predicted"/>
<dbReference type="GO" id="GO:0003677">
    <property type="term" value="F:DNA binding"/>
    <property type="evidence" value="ECO:0007669"/>
    <property type="project" value="InterPro"/>
</dbReference>
<dbReference type="Proteomes" id="UP000178336">
    <property type="component" value="Unassembled WGS sequence"/>
</dbReference>
<name>A0A1F5GSY7_9BACT</name>
<evidence type="ECO:0000313" key="1">
    <source>
        <dbReference type="EMBL" id="OGD94990.1"/>
    </source>
</evidence>
<dbReference type="InterPro" id="IPR016032">
    <property type="entry name" value="Sig_transdc_resp-reg_C-effctor"/>
</dbReference>